<dbReference type="OrthoDB" id="115781at2759"/>
<comment type="similarity">
    <text evidence="2">Belongs to the TMEM198 family.</text>
</comment>
<evidence type="ECO:0000256" key="8">
    <source>
        <dbReference type="SAM" id="Phobius"/>
    </source>
</evidence>
<feature type="region of interest" description="Disordered" evidence="7">
    <location>
        <begin position="260"/>
        <end position="287"/>
    </location>
</feature>
<dbReference type="InterPro" id="IPR025256">
    <property type="entry name" value="TM7S3/TM198-like_dom"/>
</dbReference>
<evidence type="ECO:0000313" key="11">
    <source>
        <dbReference type="Proteomes" id="UP000507470"/>
    </source>
</evidence>
<proteinExistence type="inferred from homology"/>
<feature type="region of interest" description="Disordered" evidence="7">
    <location>
        <begin position="320"/>
        <end position="349"/>
    </location>
</feature>
<evidence type="ECO:0000256" key="6">
    <source>
        <dbReference type="ARBA" id="ARBA00049737"/>
    </source>
</evidence>
<feature type="transmembrane region" description="Helical" evidence="8">
    <location>
        <begin position="231"/>
        <end position="252"/>
    </location>
</feature>
<feature type="domain" description="TM7S3/TM198-like" evidence="9">
    <location>
        <begin position="62"/>
        <end position="252"/>
    </location>
</feature>
<evidence type="ECO:0000256" key="4">
    <source>
        <dbReference type="ARBA" id="ARBA00022989"/>
    </source>
</evidence>
<dbReference type="Proteomes" id="UP000507470">
    <property type="component" value="Unassembled WGS sequence"/>
</dbReference>
<feature type="transmembrane region" description="Helical" evidence="8">
    <location>
        <begin position="163"/>
        <end position="181"/>
    </location>
</feature>
<evidence type="ECO:0000256" key="5">
    <source>
        <dbReference type="ARBA" id="ARBA00023136"/>
    </source>
</evidence>
<name>A0A6J8B664_MYTCO</name>
<dbReference type="EMBL" id="CACVKT020002617">
    <property type="protein sequence ID" value="CAC5378961.1"/>
    <property type="molecule type" value="Genomic_DNA"/>
</dbReference>
<dbReference type="PANTHER" id="PTHR31247">
    <property type="entry name" value="TRANSMEMBRANE PROTEIN 198 FAMILY MEMBER"/>
    <property type="match status" value="1"/>
</dbReference>
<keyword evidence="5 8" id="KW-0472">Membrane</keyword>
<dbReference type="AlphaFoldDB" id="A0A6J8B664"/>
<comment type="subcellular location">
    <subcellularLocation>
        <location evidence="1">Membrane</location>
        <topology evidence="1">Multi-pass membrane protein</topology>
    </subcellularLocation>
</comment>
<dbReference type="InterPro" id="IPR040236">
    <property type="entry name" value="TMEM198"/>
</dbReference>
<evidence type="ECO:0000313" key="10">
    <source>
        <dbReference type="EMBL" id="CAC5378961.1"/>
    </source>
</evidence>
<feature type="transmembrane region" description="Helical" evidence="8">
    <location>
        <begin position="112"/>
        <end position="132"/>
    </location>
</feature>
<feature type="transmembrane region" description="Helical" evidence="8">
    <location>
        <begin position="139"/>
        <end position="157"/>
    </location>
</feature>
<feature type="transmembrane region" description="Helical" evidence="8">
    <location>
        <begin position="56"/>
        <end position="75"/>
    </location>
</feature>
<gene>
    <name evidence="10" type="ORF">MCOR_15083</name>
</gene>
<feature type="transmembrane region" description="Helical" evidence="8">
    <location>
        <begin position="188"/>
        <end position="208"/>
    </location>
</feature>
<evidence type="ECO:0000259" key="9">
    <source>
        <dbReference type="Pfam" id="PF13886"/>
    </source>
</evidence>
<dbReference type="GO" id="GO:0005886">
    <property type="term" value="C:plasma membrane"/>
    <property type="evidence" value="ECO:0007669"/>
    <property type="project" value="TreeGrafter"/>
</dbReference>
<evidence type="ECO:0000256" key="2">
    <source>
        <dbReference type="ARBA" id="ARBA00006244"/>
    </source>
</evidence>
<dbReference type="PANTHER" id="PTHR31247:SF5">
    <property type="entry name" value="DUF4203 DOMAIN-CONTAINING PROTEIN"/>
    <property type="match status" value="1"/>
</dbReference>
<feature type="compositionally biased region" description="Basic residues" evidence="7">
    <location>
        <begin position="268"/>
        <end position="282"/>
    </location>
</feature>
<organism evidence="10 11">
    <name type="scientific">Mytilus coruscus</name>
    <name type="common">Sea mussel</name>
    <dbReference type="NCBI Taxonomy" id="42192"/>
    <lineage>
        <taxon>Eukaryota</taxon>
        <taxon>Metazoa</taxon>
        <taxon>Spiralia</taxon>
        <taxon>Lophotrochozoa</taxon>
        <taxon>Mollusca</taxon>
        <taxon>Bivalvia</taxon>
        <taxon>Autobranchia</taxon>
        <taxon>Pteriomorphia</taxon>
        <taxon>Mytilida</taxon>
        <taxon>Mytiloidea</taxon>
        <taxon>Mytilidae</taxon>
        <taxon>Mytilinae</taxon>
        <taxon>Mytilus</taxon>
    </lineage>
</organism>
<feature type="transmembrane region" description="Helical" evidence="8">
    <location>
        <begin position="82"/>
        <end position="100"/>
    </location>
</feature>
<dbReference type="Pfam" id="PF13886">
    <property type="entry name" value="TM7S3_TM198"/>
    <property type="match status" value="1"/>
</dbReference>
<evidence type="ECO:0000256" key="7">
    <source>
        <dbReference type="SAM" id="MobiDB-lite"/>
    </source>
</evidence>
<feature type="compositionally biased region" description="Polar residues" evidence="7">
    <location>
        <begin position="332"/>
        <end position="349"/>
    </location>
</feature>
<keyword evidence="4 8" id="KW-1133">Transmembrane helix</keyword>
<evidence type="ECO:0000256" key="1">
    <source>
        <dbReference type="ARBA" id="ARBA00004141"/>
    </source>
</evidence>
<accession>A0A6J8B664</accession>
<reference evidence="10 11" key="1">
    <citation type="submission" date="2020-06" db="EMBL/GenBank/DDBJ databases">
        <authorList>
            <person name="Li R."/>
            <person name="Bekaert M."/>
        </authorList>
    </citation>
    <scope>NUCLEOTIDE SEQUENCE [LARGE SCALE GENOMIC DNA]</scope>
    <source>
        <strain evidence="11">wild</strain>
    </source>
</reference>
<evidence type="ECO:0000256" key="3">
    <source>
        <dbReference type="ARBA" id="ARBA00022692"/>
    </source>
</evidence>
<protein>
    <recommendedName>
        <fullName evidence="6">Transmembrane protein 198</fullName>
    </recommendedName>
</protein>
<sequence>MDGRVLLRRLLQSRSTPTIYDDGNPEENSTVIIPSTPKTVTHTLKSCDHIDTDYDVALAIICAMSFIFGIIYTFFGYRFFKAVMFLTGFIFISVLTYLILSEQNILPLGGEIGVAVGAGLILGIITMLVQYIGLFLTGFQFGLSIAMCILVVLEQFYHPTTRWIPIGILCGVGIFFAALTLKFQKTFTVLGTSIFGGALMISCLDYFIEKFTMLIYIWERAKGDLSDHVCWYSWVLLGCWPFCFIVGAVAQWRITGQGYDHRDTSQGRKNKKVSLQKVRKRQHEPDTQSRYRHLYKARRTTGDVISQSYLQNIQERFSPSLKRHSHTPIPTEPSQTELDSASTTLTQIT</sequence>
<keyword evidence="11" id="KW-1185">Reference proteome</keyword>
<keyword evidence="3 8" id="KW-0812">Transmembrane</keyword>